<protein>
    <recommendedName>
        <fullName evidence="10">Sensory/regulatory protein RpfC</fullName>
        <ecNumber evidence="2">2.7.13.3</ecNumber>
    </recommendedName>
</protein>
<dbReference type="GO" id="GO:0005524">
    <property type="term" value="F:ATP binding"/>
    <property type="evidence" value="ECO:0007669"/>
    <property type="project" value="UniProtKB-KW"/>
</dbReference>
<evidence type="ECO:0000259" key="12">
    <source>
        <dbReference type="PROSITE" id="PS50109"/>
    </source>
</evidence>
<dbReference type="InterPro" id="IPR013656">
    <property type="entry name" value="PAS_4"/>
</dbReference>
<evidence type="ECO:0000256" key="11">
    <source>
        <dbReference type="PROSITE-ProRule" id="PRU00169"/>
    </source>
</evidence>
<dbReference type="InterPro" id="IPR003661">
    <property type="entry name" value="HisK_dim/P_dom"/>
</dbReference>
<dbReference type="Gene3D" id="3.30.450.20">
    <property type="entry name" value="PAS domain"/>
    <property type="match status" value="2"/>
</dbReference>
<dbReference type="InterPro" id="IPR004358">
    <property type="entry name" value="Sig_transdc_His_kin-like_C"/>
</dbReference>
<evidence type="ECO:0000256" key="2">
    <source>
        <dbReference type="ARBA" id="ARBA00012438"/>
    </source>
</evidence>
<evidence type="ECO:0000259" key="14">
    <source>
        <dbReference type="PROSITE" id="PS50112"/>
    </source>
</evidence>
<dbReference type="SMART" id="SM00448">
    <property type="entry name" value="REC"/>
    <property type="match status" value="1"/>
</dbReference>
<dbReference type="InterPro" id="IPR001610">
    <property type="entry name" value="PAC"/>
</dbReference>
<dbReference type="SUPFAM" id="SSF52172">
    <property type="entry name" value="CheY-like"/>
    <property type="match status" value="1"/>
</dbReference>
<comment type="catalytic activity">
    <reaction evidence="1">
        <text>ATP + protein L-histidine = ADP + protein N-phospho-L-histidine.</text>
        <dbReference type="EC" id="2.7.13.3"/>
    </reaction>
</comment>
<feature type="domain" description="Histidine kinase" evidence="12">
    <location>
        <begin position="564"/>
        <end position="785"/>
    </location>
</feature>
<organism evidence="17 18">
    <name type="scientific">Magnetospirillum aberrantis SpK</name>
    <dbReference type="NCBI Taxonomy" id="908842"/>
    <lineage>
        <taxon>Bacteria</taxon>
        <taxon>Pseudomonadati</taxon>
        <taxon>Pseudomonadota</taxon>
        <taxon>Alphaproteobacteria</taxon>
        <taxon>Rhodospirillales</taxon>
        <taxon>Rhodospirillaceae</taxon>
        <taxon>Magnetospirillum</taxon>
    </lineage>
</organism>
<dbReference type="InterPro" id="IPR006189">
    <property type="entry name" value="CHASE_dom"/>
</dbReference>
<dbReference type="Gene3D" id="3.30.565.10">
    <property type="entry name" value="Histidine kinase-like ATPase, C-terminal domain"/>
    <property type="match status" value="1"/>
</dbReference>
<dbReference type="EC" id="2.7.13.3" evidence="2"/>
<dbReference type="Gene3D" id="3.40.50.2300">
    <property type="match status" value="1"/>
</dbReference>
<dbReference type="InterPro" id="IPR000014">
    <property type="entry name" value="PAS"/>
</dbReference>
<keyword evidence="6" id="KW-0418">Kinase</keyword>
<dbReference type="InterPro" id="IPR036097">
    <property type="entry name" value="HisK_dim/P_sf"/>
</dbReference>
<dbReference type="SMART" id="SM00086">
    <property type="entry name" value="PAC"/>
    <property type="match status" value="2"/>
</dbReference>
<keyword evidence="8" id="KW-0902">Two-component regulatory system</keyword>
<evidence type="ECO:0000256" key="1">
    <source>
        <dbReference type="ARBA" id="ARBA00000085"/>
    </source>
</evidence>
<dbReference type="Pfam" id="PF03924">
    <property type="entry name" value="CHASE"/>
    <property type="match status" value="1"/>
</dbReference>
<accession>A0A7C9QWA3</accession>
<evidence type="ECO:0000259" key="13">
    <source>
        <dbReference type="PROSITE" id="PS50110"/>
    </source>
</evidence>
<evidence type="ECO:0000256" key="7">
    <source>
        <dbReference type="ARBA" id="ARBA00022840"/>
    </source>
</evidence>
<dbReference type="Gene3D" id="1.10.287.130">
    <property type="match status" value="1"/>
</dbReference>
<dbReference type="PROSITE" id="PS50109">
    <property type="entry name" value="HIS_KIN"/>
    <property type="match status" value="1"/>
</dbReference>
<dbReference type="InterPro" id="IPR036890">
    <property type="entry name" value="HATPase_C_sf"/>
</dbReference>
<evidence type="ECO:0000256" key="8">
    <source>
        <dbReference type="ARBA" id="ARBA00023012"/>
    </source>
</evidence>
<dbReference type="Pfam" id="PF00512">
    <property type="entry name" value="HisKA"/>
    <property type="match status" value="1"/>
</dbReference>
<feature type="domain" description="PAC" evidence="15">
    <location>
        <begin position="369"/>
        <end position="418"/>
    </location>
</feature>
<name>A0A7C9QWA3_9PROT</name>
<dbReference type="PROSITE" id="PS50113">
    <property type="entry name" value="PAC"/>
    <property type="match status" value="2"/>
</dbReference>
<feature type="domain" description="PAC" evidence="15">
    <location>
        <begin position="494"/>
        <end position="546"/>
    </location>
</feature>
<dbReference type="AlphaFoldDB" id="A0A7C9QWA3"/>
<evidence type="ECO:0000256" key="9">
    <source>
        <dbReference type="ARBA" id="ARBA00064003"/>
    </source>
</evidence>
<feature type="domain" description="PAS" evidence="14">
    <location>
        <begin position="297"/>
        <end position="342"/>
    </location>
</feature>
<dbReference type="SUPFAM" id="SSF55874">
    <property type="entry name" value="ATPase domain of HSP90 chaperone/DNA topoisomerase II/histidine kinase"/>
    <property type="match status" value="1"/>
</dbReference>
<dbReference type="CDD" id="cd16922">
    <property type="entry name" value="HATPase_EvgS-ArcB-TorS-like"/>
    <property type="match status" value="1"/>
</dbReference>
<dbReference type="PROSITE" id="PS50112">
    <property type="entry name" value="PAS"/>
    <property type="match status" value="2"/>
</dbReference>
<dbReference type="Pfam" id="PF02518">
    <property type="entry name" value="HATPase_c"/>
    <property type="match status" value="1"/>
</dbReference>
<evidence type="ECO:0000259" key="15">
    <source>
        <dbReference type="PROSITE" id="PS50113"/>
    </source>
</evidence>
<reference evidence="17 18" key="1">
    <citation type="submission" date="2020-02" db="EMBL/GenBank/DDBJ databases">
        <authorList>
            <person name="Dziuba M."/>
            <person name="Kuznetsov B."/>
            <person name="Mardanov A."/>
            <person name="Ravin N."/>
            <person name="Grouzdev D."/>
        </authorList>
    </citation>
    <scope>NUCLEOTIDE SEQUENCE [LARGE SCALE GENOMIC DNA]</scope>
    <source>
        <strain evidence="17 18">SpK</strain>
    </source>
</reference>
<evidence type="ECO:0000259" key="16">
    <source>
        <dbReference type="PROSITE" id="PS50839"/>
    </source>
</evidence>
<dbReference type="PRINTS" id="PR00344">
    <property type="entry name" value="BCTRLSENSOR"/>
</dbReference>
<comment type="caution">
    <text evidence="17">The sequence shown here is derived from an EMBL/GenBank/DDBJ whole genome shotgun (WGS) entry which is preliminary data.</text>
</comment>
<dbReference type="FunFam" id="1.10.287.130:FF:000002">
    <property type="entry name" value="Two-component osmosensing histidine kinase"/>
    <property type="match status" value="1"/>
</dbReference>
<dbReference type="PROSITE" id="PS50110">
    <property type="entry name" value="RESPONSE_REGULATORY"/>
    <property type="match status" value="1"/>
</dbReference>
<dbReference type="Pfam" id="PF00072">
    <property type="entry name" value="Response_reg"/>
    <property type="match status" value="1"/>
</dbReference>
<dbReference type="InterPro" id="IPR005467">
    <property type="entry name" value="His_kinase_dom"/>
</dbReference>
<dbReference type="EMBL" id="JAAIYP010000046">
    <property type="protein sequence ID" value="NFV82178.1"/>
    <property type="molecule type" value="Genomic_DNA"/>
</dbReference>
<dbReference type="CDD" id="cd00130">
    <property type="entry name" value="PAS"/>
    <property type="match status" value="2"/>
</dbReference>
<dbReference type="InterPro" id="IPR011006">
    <property type="entry name" value="CheY-like_superfamily"/>
</dbReference>
<dbReference type="FunFam" id="3.30.565.10:FF:000010">
    <property type="entry name" value="Sensor histidine kinase RcsC"/>
    <property type="match status" value="1"/>
</dbReference>
<sequence>MWYPRPWAVALLVTALAVSGLALVERLEWSRHAHSERLGTLNRLSALRARLEGELNGSLLLTRGLAAVIAVNQDITQSQFDAIAREIMGQKHHIRNVTLVRGTTITYVYPLQGNAAALGRDLRDLPDQWPPVQRMFESRQPVLAGPTGLLQGGIAIIGRMPIFTAGSHGPGSGPPWGLVAIPILLDSLLGAAGITGPDSGLDLAIRGRDGLGAQGAVFFGASAVFDADPVVLDVVLPGGRWQLAAVPMGGWNQSPPATIILLRVLGGALSLSLGGFCWFWMRRMNERREGQRQLARSEARLSGILAAAPFPLAVLDRRDGRVLYANQRAGRLLGVSPEVLCGHRLPPGTVTARERHRLMNRLAERGFIDDVEIRLRAASGRPFWALVSMMPFEQDGPAILVACNDITARKAAENALQDQLALHQTVIDTIPNPIFYRDTQGRYLGCNRAFIEMAGLPRDRIIGSTLSGIGGDDALASEAKHTDRMLISGKQRADAYETTVHHPAGWSIRVLVHKAAFRNAEGRVVGIVGCATDISDRIAFEQELTRARDQAEAANRAKSEFLAVISHEIRTPMNGILGMAHLLLGTALDPTQHDYAATIHASGEALLTILNDILEFSRLEAGRAMVEDQAFDLAETVASVVALMEPRTRSKGVALTLDLAADLPRRVSGDAARLRQVLLNLVGNAVKFTEKGGVGVSLFLLGRHDGRLQVRFDVRDTGIGIPAEARAQLFTSFTQADSSISRRFGGTGLGLAISKRLVELMGGEIGVDSEPGRGSRFWFILPFGTAGDDAQASPPPALPTTQPLSVLLAEDNPVNRTVAERILSQAGHRVTCVATGTEAVAAIQAHGFDLVLMDVHMPEMDGFEATKRIRTLPGAGRDVPIYALTANVLAGDEERCVAAGMNGYLPKPFRPADLLNLLAELPRRETP</sequence>
<evidence type="ECO:0000256" key="3">
    <source>
        <dbReference type="ARBA" id="ARBA00022553"/>
    </source>
</evidence>
<gene>
    <name evidence="17" type="ORF">G4223_18880</name>
</gene>
<evidence type="ECO:0000313" key="17">
    <source>
        <dbReference type="EMBL" id="NFV82178.1"/>
    </source>
</evidence>
<dbReference type="RefSeq" id="WP_163682966.1">
    <property type="nucleotide sequence ID" value="NZ_JAAIYP010000046.1"/>
</dbReference>
<feature type="domain" description="Response regulatory" evidence="13">
    <location>
        <begin position="805"/>
        <end position="922"/>
    </location>
</feature>
<dbReference type="CDD" id="cd17546">
    <property type="entry name" value="REC_hyHK_CKI1_RcsC-like"/>
    <property type="match status" value="1"/>
</dbReference>
<feature type="modified residue" description="4-aspartylphosphate" evidence="11">
    <location>
        <position position="854"/>
    </location>
</feature>
<dbReference type="SUPFAM" id="SSF55785">
    <property type="entry name" value="PYP-like sensor domain (PAS domain)"/>
    <property type="match status" value="2"/>
</dbReference>
<evidence type="ECO:0000256" key="10">
    <source>
        <dbReference type="ARBA" id="ARBA00068150"/>
    </source>
</evidence>
<dbReference type="PANTHER" id="PTHR45339">
    <property type="entry name" value="HYBRID SIGNAL TRANSDUCTION HISTIDINE KINASE J"/>
    <property type="match status" value="1"/>
</dbReference>
<dbReference type="CDD" id="cd00082">
    <property type="entry name" value="HisKA"/>
    <property type="match status" value="1"/>
</dbReference>
<evidence type="ECO:0000256" key="6">
    <source>
        <dbReference type="ARBA" id="ARBA00022777"/>
    </source>
</evidence>
<dbReference type="InterPro" id="IPR000700">
    <property type="entry name" value="PAS-assoc_C"/>
</dbReference>
<comment type="subunit">
    <text evidence="9">At low DSF concentrations, interacts with RpfF.</text>
</comment>
<keyword evidence="3 11" id="KW-0597">Phosphoprotein</keyword>
<dbReference type="PANTHER" id="PTHR45339:SF1">
    <property type="entry name" value="HYBRID SIGNAL TRANSDUCTION HISTIDINE KINASE J"/>
    <property type="match status" value="1"/>
</dbReference>
<keyword evidence="18" id="KW-1185">Reference proteome</keyword>
<dbReference type="SMART" id="SM00091">
    <property type="entry name" value="PAS"/>
    <property type="match status" value="2"/>
</dbReference>
<dbReference type="SUPFAM" id="SSF47384">
    <property type="entry name" value="Homodimeric domain of signal transducing histidine kinase"/>
    <property type="match status" value="1"/>
</dbReference>
<evidence type="ECO:0000313" key="18">
    <source>
        <dbReference type="Proteomes" id="UP000480684"/>
    </source>
</evidence>
<feature type="domain" description="PAS" evidence="14">
    <location>
        <begin position="419"/>
        <end position="466"/>
    </location>
</feature>
<dbReference type="InterPro" id="IPR035965">
    <property type="entry name" value="PAS-like_dom_sf"/>
</dbReference>
<keyword evidence="5" id="KW-0547">Nucleotide-binding</keyword>
<dbReference type="Proteomes" id="UP000480684">
    <property type="component" value="Unassembled WGS sequence"/>
</dbReference>
<dbReference type="SMART" id="SM00387">
    <property type="entry name" value="HATPase_c"/>
    <property type="match status" value="1"/>
</dbReference>
<dbReference type="InterPro" id="IPR003594">
    <property type="entry name" value="HATPase_dom"/>
</dbReference>
<evidence type="ECO:0000256" key="4">
    <source>
        <dbReference type="ARBA" id="ARBA00022679"/>
    </source>
</evidence>
<keyword evidence="4" id="KW-0808">Transferase</keyword>
<dbReference type="SMART" id="SM00388">
    <property type="entry name" value="HisKA"/>
    <property type="match status" value="1"/>
</dbReference>
<dbReference type="Pfam" id="PF08448">
    <property type="entry name" value="PAS_4"/>
    <property type="match status" value="2"/>
</dbReference>
<dbReference type="NCBIfam" id="TIGR00229">
    <property type="entry name" value="sensory_box"/>
    <property type="match status" value="2"/>
</dbReference>
<dbReference type="SMART" id="SM01079">
    <property type="entry name" value="CHASE"/>
    <property type="match status" value="1"/>
</dbReference>
<dbReference type="PROSITE" id="PS50839">
    <property type="entry name" value="CHASE"/>
    <property type="match status" value="1"/>
</dbReference>
<dbReference type="GO" id="GO:0000155">
    <property type="term" value="F:phosphorelay sensor kinase activity"/>
    <property type="evidence" value="ECO:0007669"/>
    <property type="project" value="InterPro"/>
</dbReference>
<keyword evidence="7" id="KW-0067">ATP-binding</keyword>
<feature type="domain" description="CHASE" evidence="16">
    <location>
        <begin position="105"/>
        <end position="244"/>
    </location>
</feature>
<proteinExistence type="predicted"/>
<dbReference type="InterPro" id="IPR001789">
    <property type="entry name" value="Sig_transdc_resp-reg_receiver"/>
</dbReference>
<evidence type="ECO:0000256" key="5">
    <source>
        <dbReference type="ARBA" id="ARBA00022741"/>
    </source>
</evidence>